<evidence type="ECO:0000256" key="1">
    <source>
        <dbReference type="ARBA" id="ARBA00001946"/>
    </source>
</evidence>
<evidence type="ECO:0000256" key="6">
    <source>
        <dbReference type="ARBA" id="ARBA00015850"/>
    </source>
</evidence>
<protein>
    <recommendedName>
        <fullName evidence="6 19">Adenosylcobinamide-GDP ribazoletransferase</fullName>
        <ecNumber evidence="5 19">2.7.8.26</ecNumber>
    </recommendedName>
    <alternativeName>
        <fullName evidence="16 19">Cobalamin synthase</fullName>
    </alternativeName>
    <alternativeName>
        <fullName evidence="15 19">Cobalamin-5'-phosphate synthase</fullName>
    </alternativeName>
</protein>
<dbReference type="Pfam" id="PF02654">
    <property type="entry name" value="CobS"/>
    <property type="match status" value="1"/>
</dbReference>
<evidence type="ECO:0000256" key="8">
    <source>
        <dbReference type="ARBA" id="ARBA00022573"/>
    </source>
</evidence>
<feature type="transmembrane region" description="Helical" evidence="19">
    <location>
        <begin position="257"/>
        <end position="274"/>
    </location>
</feature>
<gene>
    <name evidence="19" type="primary">cobS</name>
    <name evidence="20" type="ORF">ACIB24_20815</name>
</gene>
<comment type="caution">
    <text evidence="20">The sequence shown here is derived from an EMBL/GenBank/DDBJ whole genome shotgun (WGS) entry which is preliminary data.</text>
</comment>
<dbReference type="HAMAP" id="MF_00719">
    <property type="entry name" value="CobS"/>
    <property type="match status" value="1"/>
</dbReference>
<evidence type="ECO:0000256" key="15">
    <source>
        <dbReference type="ARBA" id="ARBA00032605"/>
    </source>
</evidence>
<evidence type="ECO:0000256" key="14">
    <source>
        <dbReference type="ARBA" id="ARBA00025228"/>
    </source>
</evidence>
<evidence type="ECO:0000256" key="3">
    <source>
        <dbReference type="ARBA" id="ARBA00004663"/>
    </source>
</evidence>
<sequence length="306" mass="30597">MTGSLDDAAATRPPRLVDPLLLAFGTLTALRVPAPRSLVAPIPGRAMLLAPVAGLFPGGLAALTAWGGWQLGWDPLVVAVLAVAVLQLATRGLHLDGLADFADGSAASYDREKALSVMRRGDTGPAGLATTVTVLLLQVAALAQLLSLTVGGPVTATFREAVLGDGQDGLFYGGDLAPAATVFGHVVPVGALGVLLVAVAARLAIPLACLRSVPAARPEGLGATVAGSVRLPSFLVVAVLVTVLLGLLGTYAGLDAWQVPVAVGVALVVAALVVRRAVKRFGGITGDVIGAAVELSTAAALLALCS</sequence>
<evidence type="ECO:0000256" key="2">
    <source>
        <dbReference type="ARBA" id="ARBA00004651"/>
    </source>
</evidence>
<comment type="catalytic activity">
    <reaction evidence="17 19">
        <text>alpha-ribazole + adenosylcob(III)inamide-GDP = adenosylcob(III)alamin + GMP + H(+)</text>
        <dbReference type="Rhea" id="RHEA:16049"/>
        <dbReference type="ChEBI" id="CHEBI:10329"/>
        <dbReference type="ChEBI" id="CHEBI:15378"/>
        <dbReference type="ChEBI" id="CHEBI:18408"/>
        <dbReference type="ChEBI" id="CHEBI:58115"/>
        <dbReference type="ChEBI" id="CHEBI:60487"/>
        <dbReference type="EC" id="2.7.8.26"/>
    </reaction>
</comment>
<feature type="transmembrane region" description="Helical" evidence="19">
    <location>
        <begin position="46"/>
        <end position="66"/>
    </location>
</feature>
<keyword evidence="9 19" id="KW-0808">Transferase</keyword>
<evidence type="ECO:0000256" key="13">
    <source>
        <dbReference type="ARBA" id="ARBA00023136"/>
    </source>
</evidence>
<comment type="function">
    <text evidence="14 19">Joins adenosylcobinamide-GDP and alpha-ribazole to generate adenosylcobalamin (Ado-cobalamin). Also synthesizes adenosylcobalamin 5'-phosphate from adenosylcobinamide-GDP and alpha-ribazole 5'-phosphate.</text>
</comment>
<dbReference type="PANTHER" id="PTHR34148:SF1">
    <property type="entry name" value="ADENOSYLCOBINAMIDE-GDP RIBAZOLETRANSFERASE"/>
    <property type="match status" value="1"/>
</dbReference>
<dbReference type="Proteomes" id="UP001612915">
    <property type="component" value="Unassembled WGS sequence"/>
</dbReference>
<name>A0ABW8ASY9_9ACTN</name>
<keyword evidence="12 19" id="KW-1133">Transmembrane helix</keyword>
<evidence type="ECO:0000256" key="7">
    <source>
        <dbReference type="ARBA" id="ARBA00022475"/>
    </source>
</evidence>
<dbReference type="RefSeq" id="WP_398284100.1">
    <property type="nucleotide sequence ID" value="NZ_JBITLV010000007.1"/>
</dbReference>
<evidence type="ECO:0000313" key="21">
    <source>
        <dbReference type="Proteomes" id="UP001612915"/>
    </source>
</evidence>
<dbReference type="GO" id="GO:0051073">
    <property type="term" value="F:adenosylcobinamide-GDP ribazoletransferase activity"/>
    <property type="evidence" value="ECO:0007669"/>
    <property type="project" value="UniProtKB-EC"/>
</dbReference>
<dbReference type="EMBL" id="JBITLV010000007">
    <property type="protein sequence ID" value="MFI7589515.1"/>
    <property type="molecule type" value="Genomic_DNA"/>
</dbReference>
<proteinExistence type="inferred from homology"/>
<keyword evidence="11 19" id="KW-0460">Magnesium</keyword>
<comment type="pathway">
    <text evidence="3 19">Cofactor biosynthesis; adenosylcobalamin biosynthesis; adenosylcobalamin from cob(II)yrinate a,c-diamide: step 7/7.</text>
</comment>
<evidence type="ECO:0000256" key="4">
    <source>
        <dbReference type="ARBA" id="ARBA00010561"/>
    </source>
</evidence>
<comment type="similarity">
    <text evidence="4 19">Belongs to the CobS family.</text>
</comment>
<keyword evidence="13 19" id="KW-0472">Membrane</keyword>
<dbReference type="EC" id="2.7.8.26" evidence="5 19"/>
<evidence type="ECO:0000256" key="5">
    <source>
        <dbReference type="ARBA" id="ARBA00013200"/>
    </source>
</evidence>
<organism evidence="20 21">
    <name type="scientific">Spongisporangium articulatum</name>
    <dbReference type="NCBI Taxonomy" id="3362603"/>
    <lineage>
        <taxon>Bacteria</taxon>
        <taxon>Bacillati</taxon>
        <taxon>Actinomycetota</taxon>
        <taxon>Actinomycetes</taxon>
        <taxon>Kineosporiales</taxon>
        <taxon>Kineosporiaceae</taxon>
        <taxon>Spongisporangium</taxon>
    </lineage>
</organism>
<reference evidence="20 21" key="1">
    <citation type="submission" date="2024-10" db="EMBL/GenBank/DDBJ databases">
        <title>The Natural Products Discovery Center: Release of the First 8490 Sequenced Strains for Exploring Actinobacteria Biosynthetic Diversity.</title>
        <authorList>
            <person name="Kalkreuter E."/>
            <person name="Kautsar S.A."/>
            <person name="Yang D."/>
            <person name="Bader C.D."/>
            <person name="Teijaro C.N."/>
            <person name="Fluegel L."/>
            <person name="Davis C.M."/>
            <person name="Simpson J.R."/>
            <person name="Lauterbach L."/>
            <person name="Steele A.D."/>
            <person name="Gui C."/>
            <person name="Meng S."/>
            <person name="Li G."/>
            <person name="Viehrig K."/>
            <person name="Ye F."/>
            <person name="Su P."/>
            <person name="Kiefer A.F."/>
            <person name="Nichols A."/>
            <person name="Cepeda A.J."/>
            <person name="Yan W."/>
            <person name="Fan B."/>
            <person name="Jiang Y."/>
            <person name="Adhikari A."/>
            <person name="Zheng C.-J."/>
            <person name="Schuster L."/>
            <person name="Cowan T.M."/>
            <person name="Smanski M.J."/>
            <person name="Chevrette M.G."/>
            <person name="De Carvalho L.P.S."/>
            <person name="Shen B."/>
        </authorList>
    </citation>
    <scope>NUCLEOTIDE SEQUENCE [LARGE SCALE GENOMIC DNA]</scope>
    <source>
        <strain evidence="20 21">NPDC049639</strain>
    </source>
</reference>
<comment type="catalytic activity">
    <reaction evidence="18 19">
        <text>alpha-ribazole 5'-phosphate + adenosylcob(III)inamide-GDP = adenosylcob(III)alamin 5'-phosphate + GMP + H(+)</text>
        <dbReference type="Rhea" id="RHEA:23560"/>
        <dbReference type="ChEBI" id="CHEBI:15378"/>
        <dbReference type="ChEBI" id="CHEBI:57918"/>
        <dbReference type="ChEBI" id="CHEBI:58115"/>
        <dbReference type="ChEBI" id="CHEBI:60487"/>
        <dbReference type="ChEBI" id="CHEBI:60493"/>
        <dbReference type="EC" id="2.7.8.26"/>
    </reaction>
</comment>
<comment type="subcellular location">
    <subcellularLocation>
        <location evidence="2 19">Cell membrane</location>
        <topology evidence="2 19">Multi-pass membrane protein</topology>
    </subcellularLocation>
</comment>
<evidence type="ECO:0000256" key="16">
    <source>
        <dbReference type="ARBA" id="ARBA00032853"/>
    </source>
</evidence>
<comment type="cofactor">
    <cofactor evidence="1 19">
        <name>Mg(2+)</name>
        <dbReference type="ChEBI" id="CHEBI:18420"/>
    </cofactor>
</comment>
<keyword evidence="10 19" id="KW-0812">Transmembrane</keyword>
<evidence type="ECO:0000256" key="19">
    <source>
        <dbReference type="HAMAP-Rule" id="MF_00719"/>
    </source>
</evidence>
<dbReference type="PANTHER" id="PTHR34148">
    <property type="entry name" value="ADENOSYLCOBINAMIDE-GDP RIBAZOLETRANSFERASE"/>
    <property type="match status" value="1"/>
</dbReference>
<feature type="transmembrane region" description="Helical" evidence="19">
    <location>
        <begin position="72"/>
        <end position="89"/>
    </location>
</feature>
<evidence type="ECO:0000256" key="10">
    <source>
        <dbReference type="ARBA" id="ARBA00022692"/>
    </source>
</evidence>
<keyword evidence="7 19" id="KW-1003">Cell membrane</keyword>
<evidence type="ECO:0000256" key="12">
    <source>
        <dbReference type="ARBA" id="ARBA00022989"/>
    </source>
</evidence>
<evidence type="ECO:0000256" key="9">
    <source>
        <dbReference type="ARBA" id="ARBA00022679"/>
    </source>
</evidence>
<evidence type="ECO:0000256" key="18">
    <source>
        <dbReference type="ARBA" id="ARBA00049504"/>
    </source>
</evidence>
<dbReference type="InterPro" id="IPR003805">
    <property type="entry name" value="CobS"/>
</dbReference>
<evidence type="ECO:0000256" key="11">
    <source>
        <dbReference type="ARBA" id="ARBA00022842"/>
    </source>
</evidence>
<accession>A0ABW8ASY9</accession>
<feature type="transmembrane region" description="Helical" evidence="19">
    <location>
        <begin position="186"/>
        <end position="210"/>
    </location>
</feature>
<keyword evidence="21" id="KW-1185">Reference proteome</keyword>
<evidence type="ECO:0000256" key="17">
    <source>
        <dbReference type="ARBA" id="ARBA00048623"/>
    </source>
</evidence>
<keyword evidence="8 19" id="KW-0169">Cobalamin biosynthesis</keyword>
<evidence type="ECO:0000313" key="20">
    <source>
        <dbReference type="EMBL" id="MFI7589515.1"/>
    </source>
</evidence>
<feature type="transmembrane region" description="Helical" evidence="19">
    <location>
        <begin position="231"/>
        <end position="251"/>
    </location>
</feature>